<dbReference type="AlphaFoldDB" id="A0AAX4JDK1"/>
<name>A0AAX4JDK1_9MICR</name>
<dbReference type="GeneID" id="90541900"/>
<dbReference type="KEGG" id="vnx:VNE69_07144"/>
<dbReference type="EMBL" id="CP142732">
    <property type="protein sequence ID" value="WUR04077.1"/>
    <property type="molecule type" value="Genomic_DNA"/>
</dbReference>
<evidence type="ECO:0000313" key="2">
    <source>
        <dbReference type="Proteomes" id="UP001334084"/>
    </source>
</evidence>
<protein>
    <submittedName>
        <fullName evidence="1">SP-containing protein</fullName>
    </submittedName>
</protein>
<sequence>MNSLFFFNIILCDLSTFKKHTMNELYELNGLICKVENSISLLKFTIKQSYGEINKYVVLSNNENFLTAINMFYESLCQFDNKTSPRKEINDFDKAKISKRSINIMIRTIDKFEGKIFAIKSSLKYFLIEIMNLYKENRMKHCDECLNFIKEINKSLMNDIENTMKLTRKISTNLRIDLKN</sequence>
<dbReference type="Proteomes" id="UP001334084">
    <property type="component" value="Chromosome 7"/>
</dbReference>
<gene>
    <name evidence="1" type="ORF">VNE69_07144</name>
</gene>
<dbReference type="RefSeq" id="XP_065330222.1">
    <property type="nucleotide sequence ID" value="XM_065474150.1"/>
</dbReference>
<reference evidence="1" key="1">
    <citation type="journal article" date="2024" name="BMC Genomics">
        <title>Functional annotation of a divergent genome using sequence and structure-based similarity.</title>
        <authorList>
            <person name="Svedberg D."/>
            <person name="Winiger R.R."/>
            <person name="Berg A."/>
            <person name="Sharma H."/>
            <person name="Tellgren-Roth C."/>
            <person name="Debrunner-Vossbrinck B.A."/>
            <person name="Vossbrinck C.R."/>
            <person name="Barandun J."/>
        </authorList>
    </citation>
    <scope>NUCLEOTIDE SEQUENCE</scope>
    <source>
        <strain evidence="1">Illinois isolate</strain>
    </source>
</reference>
<keyword evidence="2" id="KW-1185">Reference proteome</keyword>
<accession>A0AAX4JDK1</accession>
<evidence type="ECO:0000313" key="1">
    <source>
        <dbReference type="EMBL" id="WUR04077.1"/>
    </source>
</evidence>
<proteinExistence type="predicted"/>
<organism evidence="1 2">
    <name type="scientific">Vairimorpha necatrix</name>
    <dbReference type="NCBI Taxonomy" id="6039"/>
    <lineage>
        <taxon>Eukaryota</taxon>
        <taxon>Fungi</taxon>
        <taxon>Fungi incertae sedis</taxon>
        <taxon>Microsporidia</taxon>
        <taxon>Nosematidae</taxon>
        <taxon>Vairimorpha</taxon>
    </lineage>
</organism>